<dbReference type="AlphaFoldDB" id="A0AAV7U3H8"/>
<reference evidence="2" key="1">
    <citation type="journal article" date="2022" name="bioRxiv">
        <title>Sequencing and chromosome-scale assembly of the giantPleurodeles waltlgenome.</title>
        <authorList>
            <person name="Brown T."/>
            <person name="Elewa A."/>
            <person name="Iarovenko S."/>
            <person name="Subramanian E."/>
            <person name="Araus A.J."/>
            <person name="Petzold A."/>
            <person name="Susuki M."/>
            <person name="Suzuki K.-i.T."/>
            <person name="Hayashi T."/>
            <person name="Toyoda A."/>
            <person name="Oliveira C."/>
            <person name="Osipova E."/>
            <person name="Leigh N.D."/>
            <person name="Simon A."/>
            <person name="Yun M.H."/>
        </authorList>
    </citation>
    <scope>NUCLEOTIDE SEQUENCE</scope>
    <source>
        <strain evidence="2">20211129_DDA</strain>
        <tissue evidence="2">Liver</tissue>
    </source>
</reference>
<comment type="caution">
    <text evidence="2">The sequence shown here is derived from an EMBL/GenBank/DDBJ whole genome shotgun (WGS) entry which is preliminary data.</text>
</comment>
<sequence length="128" mass="13962">MEERCGPWLGRELSVGLESGAAAEEQLRRATAASALKKKESDMSLLGGTNQATAHAPLSDPRPGSDSSPLRWGRRRDRKGHLKQPEGPPGPPLEVLCLAASRDARGRFFPFLSFFVFYSGNWRAVKVG</sequence>
<organism evidence="2 3">
    <name type="scientific">Pleurodeles waltl</name>
    <name type="common">Iberian ribbed newt</name>
    <dbReference type="NCBI Taxonomy" id="8319"/>
    <lineage>
        <taxon>Eukaryota</taxon>
        <taxon>Metazoa</taxon>
        <taxon>Chordata</taxon>
        <taxon>Craniata</taxon>
        <taxon>Vertebrata</taxon>
        <taxon>Euteleostomi</taxon>
        <taxon>Amphibia</taxon>
        <taxon>Batrachia</taxon>
        <taxon>Caudata</taxon>
        <taxon>Salamandroidea</taxon>
        <taxon>Salamandridae</taxon>
        <taxon>Pleurodelinae</taxon>
        <taxon>Pleurodeles</taxon>
    </lineage>
</organism>
<proteinExistence type="predicted"/>
<keyword evidence="3" id="KW-1185">Reference proteome</keyword>
<evidence type="ECO:0000313" key="2">
    <source>
        <dbReference type="EMBL" id="KAJ1183619.1"/>
    </source>
</evidence>
<dbReference type="EMBL" id="JANPWB010000005">
    <property type="protein sequence ID" value="KAJ1183619.1"/>
    <property type="molecule type" value="Genomic_DNA"/>
</dbReference>
<evidence type="ECO:0000256" key="1">
    <source>
        <dbReference type="SAM" id="MobiDB-lite"/>
    </source>
</evidence>
<name>A0AAV7U3H8_PLEWA</name>
<protein>
    <submittedName>
        <fullName evidence="2">Uncharacterized protein</fullName>
    </submittedName>
</protein>
<evidence type="ECO:0000313" key="3">
    <source>
        <dbReference type="Proteomes" id="UP001066276"/>
    </source>
</evidence>
<feature type="compositionally biased region" description="Basic residues" evidence="1">
    <location>
        <begin position="72"/>
        <end position="82"/>
    </location>
</feature>
<accession>A0AAV7U3H8</accession>
<gene>
    <name evidence="2" type="ORF">NDU88_000436</name>
</gene>
<dbReference type="Proteomes" id="UP001066276">
    <property type="component" value="Chromosome 3_1"/>
</dbReference>
<feature type="region of interest" description="Disordered" evidence="1">
    <location>
        <begin position="38"/>
        <end position="93"/>
    </location>
</feature>